<evidence type="ECO:0000313" key="2">
    <source>
        <dbReference type="Proteomes" id="UP000887013"/>
    </source>
</evidence>
<dbReference type="EMBL" id="BMAW01132382">
    <property type="protein sequence ID" value="GFU43348.1"/>
    <property type="molecule type" value="Genomic_DNA"/>
</dbReference>
<reference evidence="1" key="1">
    <citation type="submission" date="2020-08" db="EMBL/GenBank/DDBJ databases">
        <title>Multicomponent nature underlies the extraordinary mechanical properties of spider dragline silk.</title>
        <authorList>
            <person name="Kono N."/>
            <person name="Nakamura H."/>
            <person name="Mori M."/>
            <person name="Yoshida Y."/>
            <person name="Ohtoshi R."/>
            <person name="Malay A.D."/>
            <person name="Moran D.A.P."/>
            <person name="Tomita M."/>
            <person name="Numata K."/>
            <person name="Arakawa K."/>
        </authorList>
    </citation>
    <scope>NUCLEOTIDE SEQUENCE</scope>
</reference>
<keyword evidence="2" id="KW-1185">Reference proteome</keyword>
<dbReference type="Proteomes" id="UP000887013">
    <property type="component" value="Unassembled WGS sequence"/>
</dbReference>
<protein>
    <submittedName>
        <fullName evidence="1">Uncharacterized protein</fullName>
    </submittedName>
</protein>
<accession>A0A8X6QXR4</accession>
<gene>
    <name evidence="1" type="ORF">NPIL_494931</name>
</gene>
<evidence type="ECO:0000313" key="1">
    <source>
        <dbReference type="EMBL" id="GFU43348.1"/>
    </source>
</evidence>
<organism evidence="1 2">
    <name type="scientific">Nephila pilipes</name>
    <name type="common">Giant wood spider</name>
    <name type="synonym">Nephila maculata</name>
    <dbReference type="NCBI Taxonomy" id="299642"/>
    <lineage>
        <taxon>Eukaryota</taxon>
        <taxon>Metazoa</taxon>
        <taxon>Ecdysozoa</taxon>
        <taxon>Arthropoda</taxon>
        <taxon>Chelicerata</taxon>
        <taxon>Arachnida</taxon>
        <taxon>Araneae</taxon>
        <taxon>Araneomorphae</taxon>
        <taxon>Entelegynae</taxon>
        <taxon>Araneoidea</taxon>
        <taxon>Nephilidae</taxon>
        <taxon>Nephila</taxon>
    </lineage>
</organism>
<proteinExistence type="predicted"/>
<comment type="caution">
    <text evidence="1">The sequence shown here is derived from an EMBL/GenBank/DDBJ whole genome shotgun (WGS) entry which is preliminary data.</text>
</comment>
<name>A0A8X6QXR4_NEPPI</name>
<dbReference type="AlphaFoldDB" id="A0A8X6QXR4"/>
<sequence>MEMLNDSQNEMEFLDDSRSTISPISSISSISTSSIDTSSTCERKQKIESNIQVYTNVRHVTKRELAQNFSIHNDYEHPEYKSLKNSISGDTLLARIRIKKLLWSMIEFSFFTVRVWNEEENHLDEINSCFHDEKYHRTRNTERSWWLLSTINGRKQLPSEVG</sequence>